<evidence type="ECO:0000256" key="3">
    <source>
        <dbReference type="ARBA" id="ARBA00022475"/>
    </source>
</evidence>
<organism evidence="15 16">
    <name type="scientific">Mycoplasma iguanae</name>
    <dbReference type="NCBI Taxonomy" id="292461"/>
    <lineage>
        <taxon>Bacteria</taxon>
        <taxon>Bacillati</taxon>
        <taxon>Mycoplasmatota</taxon>
        <taxon>Mollicutes</taxon>
        <taxon>Mycoplasmataceae</taxon>
        <taxon>Mycoplasma</taxon>
    </lineage>
</organism>
<evidence type="ECO:0000313" key="15">
    <source>
        <dbReference type="EMBL" id="UVD81849.1"/>
    </source>
</evidence>
<evidence type="ECO:0000256" key="13">
    <source>
        <dbReference type="HAMAP-Rule" id="MF_01398"/>
    </source>
</evidence>
<keyword evidence="16" id="KW-1185">Reference proteome</keyword>
<dbReference type="NCBIfam" id="TIGR01144">
    <property type="entry name" value="ATP_synt_b"/>
    <property type="match status" value="1"/>
</dbReference>
<evidence type="ECO:0000256" key="1">
    <source>
        <dbReference type="ARBA" id="ARBA00005513"/>
    </source>
</evidence>
<keyword evidence="2 13" id="KW-0813">Transport</keyword>
<keyword evidence="8 13" id="KW-0406">Ion transport</keyword>
<evidence type="ECO:0000256" key="4">
    <source>
        <dbReference type="ARBA" id="ARBA00022547"/>
    </source>
</evidence>
<dbReference type="InterPro" id="IPR028987">
    <property type="entry name" value="ATP_synth_B-like_membr_sf"/>
</dbReference>
<evidence type="ECO:0000256" key="10">
    <source>
        <dbReference type="ARBA" id="ARBA00023310"/>
    </source>
</evidence>
<evidence type="ECO:0000256" key="14">
    <source>
        <dbReference type="RuleBase" id="RU003848"/>
    </source>
</evidence>
<evidence type="ECO:0000256" key="7">
    <source>
        <dbReference type="ARBA" id="ARBA00022989"/>
    </source>
</evidence>
<accession>A0ABY5RAP6</accession>
<keyword evidence="10 13" id="KW-0066">ATP synthesis</keyword>
<name>A0ABY5RAP6_9MOLU</name>
<keyword evidence="3 13" id="KW-1003">Cell membrane</keyword>
<dbReference type="Gene3D" id="1.20.5.620">
    <property type="entry name" value="F1F0 ATP synthase subunit B, membrane domain"/>
    <property type="match status" value="1"/>
</dbReference>
<comment type="function">
    <text evidence="11 13">F(1)F(0) ATP synthase produces ATP from ADP in the presence of a proton or sodium gradient. F-type ATPases consist of two structural domains, F(1) containing the extramembraneous catalytic core and F(0) containing the membrane proton channel, linked together by a central stalk and a peripheral stalk. During catalysis, ATP synthesis in the catalytic domain of F(1) is coupled via a rotary mechanism of the central stalk subunits to proton translocation.</text>
</comment>
<dbReference type="RefSeq" id="WP_258211023.1">
    <property type="nucleotide sequence ID" value="NZ_CP102734.1"/>
</dbReference>
<dbReference type="SUPFAM" id="SSF81573">
    <property type="entry name" value="F1F0 ATP synthase subunit B, membrane domain"/>
    <property type="match status" value="1"/>
</dbReference>
<evidence type="ECO:0000256" key="8">
    <source>
        <dbReference type="ARBA" id="ARBA00023065"/>
    </source>
</evidence>
<comment type="subcellular location">
    <subcellularLocation>
        <location evidence="13">Cell membrane</location>
        <topology evidence="13">Single-pass membrane protein</topology>
    </subcellularLocation>
    <subcellularLocation>
        <location evidence="12">Endomembrane system</location>
        <topology evidence="12">Single-pass membrane protein</topology>
    </subcellularLocation>
</comment>
<evidence type="ECO:0000256" key="11">
    <source>
        <dbReference type="ARBA" id="ARBA00025198"/>
    </source>
</evidence>
<keyword evidence="6 13" id="KW-0375">Hydrogen ion transport</keyword>
<dbReference type="PANTHER" id="PTHR33445:SF1">
    <property type="entry name" value="ATP SYNTHASE SUBUNIT B"/>
    <property type="match status" value="1"/>
</dbReference>
<dbReference type="Pfam" id="PF00430">
    <property type="entry name" value="ATP-synt_B"/>
    <property type="match status" value="1"/>
</dbReference>
<keyword evidence="9 13" id="KW-0472">Membrane</keyword>
<sequence>MNNSVDSHVLENPSNISIQTQMQNLFERLSPNLWVMISTLIALVILLVVLTYLVYKPVKKMLAERKKFIQDNIDASVKSREKALEFEKEKQKELLESKTIAFEIVRNAKIESEKIIWQYTENAKKEYKKILDSAAVAINLKEQQFREQAKQEVVEIGTEIASKILEKKVTPQTESEIIKKILDKA</sequence>
<keyword evidence="5 13" id="KW-0812">Transmembrane</keyword>
<evidence type="ECO:0000313" key="16">
    <source>
        <dbReference type="Proteomes" id="UP001059252"/>
    </source>
</evidence>
<evidence type="ECO:0000256" key="9">
    <source>
        <dbReference type="ARBA" id="ARBA00023136"/>
    </source>
</evidence>
<evidence type="ECO:0000256" key="2">
    <source>
        <dbReference type="ARBA" id="ARBA00022448"/>
    </source>
</evidence>
<dbReference type="InterPro" id="IPR005864">
    <property type="entry name" value="ATP_synth_F0_bsu_bac"/>
</dbReference>
<comment type="similarity">
    <text evidence="1 13 14">Belongs to the ATPase B chain family.</text>
</comment>
<dbReference type="Proteomes" id="UP001059252">
    <property type="component" value="Chromosome"/>
</dbReference>
<comment type="subunit">
    <text evidence="13">F-type ATPases have 2 components, F(1) - the catalytic core - and F(0) - the membrane proton channel. F(1) has five subunits: alpha(3), beta(3), gamma(1), delta(1), epsilon(1). F(0) has three main subunits: a(1), b(2) and c(10-14). The alpha and beta chains form an alternating ring which encloses part of the gamma chain. F(1) is attached to F(0) by a central stalk formed by the gamma and epsilon chains, while a peripheral stalk is formed by the delta and b chains.</text>
</comment>
<keyword evidence="4 13" id="KW-0138">CF(0)</keyword>
<dbReference type="InterPro" id="IPR050059">
    <property type="entry name" value="ATP_synthase_B_chain"/>
</dbReference>
<evidence type="ECO:0000256" key="6">
    <source>
        <dbReference type="ARBA" id="ARBA00022781"/>
    </source>
</evidence>
<dbReference type="InterPro" id="IPR002146">
    <property type="entry name" value="ATP_synth_b/b'su_bac/chlpt"/>
</dbReference>
<dbReference type="CDD" id="cd06503">
    <property type="entry name" value="ATP-synt_Fo_b"/>
    <property type="match status" value="1"/>
</dbReference>
<reference evidence="15" key="1">
    <citation type="submission" date="2022-08" db="EMBL/GenBank/DDBJ databases">
        <title>Complete genome of Mycoplasma iguanae type strain 2327.</title>
        <authorList>
            <person name="Spergser J."/>
        </authorList>
    </citation>
    <scope>NUCLEOTIDE SEQUENCE</scope>
    <source>
        <strain evidence="15">2327</strain>
    </source>
</reference>
<feature type="transmembrane region" description="Helical" evidence="13">
    <location>
        <begin position="33"/>
        <end position="55"/>
    </location>
</feature>
<evidence type="ECO:0000256" key="12">
    <source>
        <dbReference type="ARBA" id="ARBA00037847"/>
    </source>
</evidence>
<evidence type="ECO:0000256" key="5">
    <source>
        <dbReference type="ARBA" id="ARBA00022692"/>
    </source>
</evidence>
<keyword evidence="7 13" id="KW-1133">Transmembrane helix</keyword>
<gene>
    <name evidence="13 15" type="primary">atpF</name>
    <name evidence="15" type="ORF">NV226_00890</name>
</gene>
<proteinExistence type="inferred from homology"/>
<dbReference type="PANTHER" id="PTHR33445">
    <property type="entry name" value="ATP SYNTHASE SUBUNIT B', CHLOROPLASTIC"/>
    <property type="match status" value="1"/>
</dbReference>
<comment type="function">
    <text evidence="13">Component of the F(0) channel, it forms part of the peripheral stalk, linking F(1) to F(0).</text>
</comment>
<protein>
    <recommendedName>
        <fullName evidence="13">ATP synthase subunit b</fullName>
    </recommendedName>
    <alternativeName>
        <fullName evidence="13">ATP synthase F(0) sector subunit b</fullName>
    </alternativeName>
    <alternativeName>
        <fullName evidence="13">ATPase subunit I</fullName>
    </alternativeName>
    <alternativeName>
        <fullName evidence="13">F-type ATPase subunit b</fullName>
        <shortName evidence="13">F-ATPase subunit b</shortName>
    </alternativeName>
</protein>
<dbReference type="HAMAP" id="MF_01398">
    <property type="entry name" value="ATP_synth_b_bprime"/>
    <property type="match status" value="1"/>
</dbReference>
<dbReference type="EMBL" id="CP102734">
    <property type="protein sequence ID" value="UVD81849.1"/>
    <property type="molecule type" value="Genomic_DNA"/>
</dbReference>